<organism evidence="7 8">
    <name type="scientific">Deinococcus depolymerans</name>
    <dbReference type="NCBI Taxonomy" id="392408"/>
    <lineage>
        <taxon>Bacteria</taxon>
        <taxon>Thermotogati</taxon>
        <taxon>Deinococcota</taxon>
        <taxon>Deinococci</taxon>
        <taxon>Deinococcales</taxon>
        <taxon>Deinococcaceae</taxon>
        <taxon>Deinococcus</taxon>
    </lineage>
</organism>
<proteinExistence type="predicted"/>
<feature type="transmembrane region" description="Helical" evidence="6">
    <location>
        <begin position="284"/>
        <end position="303"/>
    </location>
</feature>
<feature type="transmembrane region" description="Helical" evidence="6">
    <location>
        <begin position="91"/>
        <end position="110"/>
    </location>
</feature>
<keyword evidence="5 6" id="KW-0472">Membrane</keyword>
<feature type="transmembrane region" description="Helical" evidence="6">
    <location>
        <begin position="215"/>
        <end position="234"/>
    </location>
</feature>
<accession>A0ABN1CCV0</accession>
<dbReference type="EMBL" id="BAAADB010000028">
    <property type="protein sequence ID" value="GAA0516557.1"/>
    <property type="molecule type" value="Genomic_DNA"/>
</dbReference>
<feature type="transmembrane region" description="Helical" evidence="6">
    <location>
        <begin position="167"/>
        <end position="185"/>
    </location>
</feature>
<evidence type="ECO:0000313" key="8">
    <source>
        <dbReference type="Proteomes" id="UP001500191"/>
    </source>
</evidence>
<comment type="subcellular location">
    <subcellularLocation>
        <location evidence="1">Cell membrane</location>
        <topology evidence="1">Multi-pass membrane protein</topology>
    </subcellularLocation>
</comment>
<dbReference type="CDD" id="cd06581">
    <property type="entry name" value="TM_PBP1_LivM_like"/>
    <property type="match status" value="1"/>
</dbReference>
<dbReference type="RefSeq" id="WP_343759405.1">
    <property type="nucleotide sequence ID" value="NZ_BAAADB010000028.1"/>
</dbReference>
<dbReference type="Proteomes" id="UP001500191">
    <property type="component" value="Unassembled WGS sequence"/>
</dbReference>
<feature type="transmembrane region" description="Helical" evidence="6">
    <location>
        <begin position="44"/>
        <end position="71"/>
    </location>
</feature>
<evidence type="ECO:0000256" key="5">
    <source>
        <dbReference type="ARBA" id="ARBA00023136"/>
    </source>
</evidence>
<name>A0ABN1CCV0_9DEIO</name>
<evidence type="ECO:0000313" key="7">
    <source>
        <dbReference type="EMBL" id="GAA0516557.1"/>
    </source>
</evidence>
<evidence type="ECO:0000256" key="6">
    <source>
        <dbReference type="SAM" id="Phobius"/>
    </source>
</evidence>
<dbReference type="Pfam" id="PF02653">
    <property type="entry name" value="BPD_transp_2"/>
    <property type="match status" value="1"/>
</dbReference>
<protein>
    <submittedName>
        <fullName evidence="7">Branched-chain amino acid ABC transporter permease</fullName>
    </submittedName>
</protein>
<reference evidence="7 8" key="1">
    <citation type="journal article" date="2019" name="Int. J. Syst. Evol. Microbiol.">
        <title>The Global Catalogue of Microorganisms (GCM) 10K type strain sequencing project: providing services to taxonomists for standard genome sequencing and annotation.</title>
        <authorList>
            <consortium name="The Broad Institute Genomics Platform"/>
            <consortium name="The Broad Institute Genome Sequencing Center for Infectious Disease"/>
            <person name="Wu L."/>
            <person name="Ma J."/>
        </authorList>
    </citation>
    <scope>NUCLEOTIDE SEQUENCE [LARGE SCALE GENOMIC DNA]</scope>
    <source>
        <strain evidence="7 8">JCM 14368</strain>
    </source>
</reference>
<evidence type="ECO:0000256" key="3">
    <source>
        <dbReference type="ARBA" id="ARBA00022692"/>
    </source>
</evidence>
<feature type="transmembrane region" description="Helical" evidence="6">
    <location>
        <begin position="117"/>
        <end position="137"/>
    </location>
</feature>
<dbReference type="InterPro" id="IPR001851">
    <property type="entry name" value="ABC_transp_permease"/>
</dbReference>
<keyword evidence="4 6" id="KW-1133">Transmembrane helix</keyword>
<feature type="transmembrane region" description="Helical" evidence="6">
    <location>
        <begin position="20"/>
        <end position="37"/>
    </location>
</feature>
<keyword evidence="8" id="KW-1185">Reference proteome</keyword>
<feature type="transmembrane region" description="Helical" evidence="6">
    <location>
        <begin position="254"/>
        <end position="277"/>
    </location>
</feature>
<keyword evidence="2" id="KW-1003">Cell membrane</keyword>
<sequence>MTALPFKPARTDRERLRRAAWLAGLGLLLLVLPRLIYPVLALDILAWGLFAVAFDLLFGFSGLLSFGHAAFWGTSAYVTAYLLSHGQGVPAALLGGTLSALVLAVPIGFLSVRSAGIYFSMITLAFAQMLSFLAQQWTDVTGGENGLQGFARPDLLGLDFSDAVTRYYFSLAVFAVGFLLAYRAVRSPFGQAQQAVRDNEPRAQSVGYNPLRFKFTAFLISAALAGLAGSLYTFGHGVVSLEVVNWRTSGEVVMMTLLGGTGTLFGPVIGAGLVLLLRDILTTANLPVGIVTGLVFVLVVLFFRRGVVGTVQHWTRGRPR</sequence>
<keyword evidence="3 6" id="KW-0812">Transmembrane</keyword>
<comment type="caution">
    <text evidence="7">The sequence shown here is derived from an EMBL/GenBank/DDBJ whole genome shotgun (WGS) entry which is preliminary data.</text>
</comment>
<evidence type="ECO:0000256" key="2">
    <source>
        <dbReference type="ARBA" id="ARBA00022475"/>
    </source>
</evidence>
<dbReference type="PANTHER" id="PTHR30482">
    <property type="entry name" value="HIGH-AFFINITY BRANCHED-CHAIN AMINO ACID TRANSPORT SYSTEM PERMEASE"/>
    <property type="match status" value="1"/>
</dbReference>
<dbReference type="PANTHER" id="PTHR30482:SF17">
    <property type="entry name" value="ABC TRANSPORTER ATP-BINDING PROTEIN"/>
    <property type="match status" value="1"/>
</dbReference>
<evidence type="ECO:0000256" key="1">
    <source>
        <dbReference type="ARBA" id="ARBA00004651"/>
    </source>
</evidence>
<gene>
    <name evidence="7" type="ORF">GCM10008937_25150</name>
</gene>
<dbReference type="InterPro" id="IPR043428">
    <property type="entry name" value="LivM-like"/>
</dbReference>
<evidence type="ECO:0000256" key="4">
    <source>
        <dbReference type="ARBA" id="ARBA00022989"/>
    </source>
</evidence>